<proteinExistence type="predicted"/>
<dbReference type="GeneID" id="59255404"/>
<comment type="caution">
    <text evidence="2">The sequence shown here is derived from an EMBL/GenBank/DDBJ whole genome shotgun (WGS) entry which is preliminary data.</text>
</comment>
<dbReference type="OrthoDB" id="3525097at2759"/>
<evidence type="ECO:0000313" key="3">
    <source>
        <dbReference type="Proteomes" id="UP000531561"/>
    </source>
</evidence>
<accession>A0A8H6B0J2</accession>
<keyword evidence="1" id="KW-0472">Membrane</keyword>
<dbReference type="RefSeq" id="XP_037195866.1">
    <property type="nucleotide sequence ID" value="XM_037331712.1"/>
</dbReference>
<keyword evidence="1" id="KW-1133">Transmembrane helix</keyword>
<organism evidence="2 3">
    <name type="scientific">Botrytis fragariae</name>
    <dbReference type="NCBI Taxonomy" id="1964551"/>
    <lineage>
        <taxon>Eukaryota</taxon>
        <taxon>Fungi</taxon>
        <taxon>Dikarya</taxon>
        <taxon>Ascomycota</taxon>
        <taxon>Pezizomycotina</taxon>
        <taxon>Leotiomycetes</taxon>
        <taxon>Helotiales</taxon>
        <taxon>Sclerotiniaceae</taxon>
        <taxon>Botrytis</taxon>
    </lineage>
</organism>
<reference evidence="2 3" key="1">
    <citation type="journal article" date="2020" name="Phytopathology">
        <title>A high-quality genome resource of Botrytis fragariae, a new and rapidly spreading fungal pathogen causing strawberry gray mold in the U.S.A.</title>
        <authorList>
            <person name="Wu Y."/>
            <person name="Saski C.A."/>
            <person name="Schnabel G."/>
            <person name="Xiao S."/>
            <person name="Hu M."/>
        </authorList>
    </citation>
    <scope>NUCLEOTIDE SEQUENCE [LARGE SCALE GENOMIC DNA]</scope>
    <source>
        <strain evidence="2 3">BVB16</strain>
    </source>
</reference>
<sequence>MTAIQHSSLPSPPSNPFLNPLSSDFAAFSALNPSHWLQDIEPEADCEFFDYMPLTILIVEFSDTVLIGSLYHFMRERFYTRMVYFVDSVDIERFDSMDGDSDTIREDMQKYLERGMTRRLVDLIDDHKAEYWFSDIFKLDPLNIVIMENRASDPIFQKAVGVAITDVLDGEWKMATEGKEKKRYYGEETERFESGR</sequence>
<gene>
    <name evidence="2" type="ORF">Bfra_001278ia</name>
</gene>
<keyword evidence="1" id="KW-0812">Transmembrane</keyword>
<dbReference type="Proteomes" id="UP000531561">
    <property type="component" value="Unassembled WGS sequence"/>
</dbReference>
<dbReference type="EMBL" id="JABFCT010000003">
    <property type="protein sequence ID" value="KAF5876920.1"/>
    <property type="molecule type" value="Genomic_DNA"/>
</dbReference>
<name>A0A8H6B0J2_9HELO</name>
<keyword evidence="3" id="KW-1185">Reference proteome</keyword>
<evidence type="ECO:0000256" key="1">
    <source>
        <dbReference type="SAM" id="Phobius"/>
    </source>
</evidence>
<evidence type="ECO:0000313" key="2">
    <source>
        <dbReference type="EMBL" id="KAF5876920.1"/>
    </source>
</evidence>
<dbReference type="AlphaFoldDB" id="A0A8H6B0J2"/>
<protein>
    <submittedName>
        <fullName evidence="2">Uncharacterized protein</fullName>
    </submittedName>
</protein>
<feature type="transmembrane region" description="Helical" evidence="1">
    <location>
        <begin position="51"/>
        <end position="73"/>
    </location>
</feature>